<dbReference type="InterPro" id="IPR010035">
    <property type="entry name" value="Thi_S"/>
</dbReference>
<dbReference type="EMBL" id="JAAAWO010000016">
    <property type="protein sequence ID" value="NDW17137.1"/>
    <property type="molecule type" value="Genomic_DNA"/>
</dbReference>
<dbReference type="Pfam" id="PF02597">
    <property type="entry name" value="ThiS"/>
    <property type="match status" value="1"/>
</dbReference>
<dbReference type="NCBIfam" id="TIGR01683">
    <property type="entry name" value="thiS"/>
    <property type="match status" value="1"/>
</dbReference>
<accession>A0A6N9TIK0</accession>
<dbReference type="InterPro" id="IPR012675">
    <property type="entry name" value="Beta-grasp_dom_sf"/>
</dbReference>
<gene>
    <name evidence="1" type="primary">thiS</name>
    <name evidence="1" type="ORF">GTQ48_16600</name>
</gene>
<keyword evidence="2" id="KW-1185">Reference proteome</keyword>
<dbReference type="Gene3D" id="3.10.20.30">
    <property type="match status" value="1"/>
</dbReference>
<dbReference type="CDD" id="cd00565">
    <property type="entry name" value="Ubl_ThiS"/>
    <property type="match status" value="1"/>
</dbReference>
<name>A0A6N9TIK0_9ALTE</name>
<evidence type="ECO:0000313" key="1">
    <source>
        <dbReference type="EMBL" id="NDW17137.1"/>
    </source>
</evidence>
<dbReference type="RefSeq" id="WP_163107661.1">
    <property type="nucleotide sequence ID" value="NZ_JAAAWO010000016.1"/>
</dbReference>
<dbReference type="InterPro" id="IPR016155">
    <property type="entry name" value="Mopterin_synth/thiamin_S_b"/>
</dbReference>
<dbReference type="Proteomes" id="UP000471381">
    <property type="component" value="Unassembled WGS sequence"/>
</dbReference>
<proteinExistence type="predicted"/>
<dbReference type="SUPFAM" id="SSF54285">
    <property type="entry name" value="MoaD/ThiS"/>
    <property type="match status" value="1"/>
</dbReference>
<dbReference type="PANTHER" id="PTHR34472">
    <property type="entry name" value="SULFUR CARRIER PROTEIN THIS"/>
    <property type="match status" value="1"/>
</dbReference>
<dbReference type="InterPro" id="IPR003749">
    <property type="entry name" value="ThiS/MoaD-like"/>
</dbReference>
<protein>
    <submittedName>
        <fullName evidence="1">Sulfur carrier protein ThiS</fullName>
    </submittedName>
</protein>
<sequence>MNSTHNQSNNIHTGLVKNVASADKNDSAVTNCTDVANCTNVSGTSKKNAKSNAETTTITIVLNNQSQTCESPISVGEIVHGYATNVEGTAVAYNHSILSKSQWFLTHLQDGDHIDIFTLVAGG</sequence>
<reference evidence="1 2" key="1">
    <citation type="submission" date="2020-01" db="EMBL/GenBank/DDBJ databases">
        <title>Genomes of bacteria type strains.</title>
        <authorList>
            <person name="Chen J."/>
            <person name="Zhu S."/>
            <person name="Yang J."/>
        </authorList>
    </citation>
    <scope>NUCLEOTIDE SEQUENCE [LARGE SCALE GENOMIC DNA]</scope>
    <source>
        <strain evidence="1 2">LMG 24078</strain>
    </source>
</reference>
<evidence type="ECO:0000313" key="2">
    <source>
        <dbReference type="Proteomes" id="UP000471381"/>
    </source>
</evidence>
<organism evidence="1 2">
    <name type="scientific">Alteromonas genovensis</name>
    <dbReference type="NCBI Taxonomy" id="471225"/>
    <lineage>
        <taxon>Bacteria</taxon>
        <taxon>Pseudomonadati</taxon>
        <taxon>Pseudomonadota</taxon>
        <taxon>Gammaproteobacteria</taxon>
        <taxon>Alteromonadales</taxon>
        <taxon>Alteromonadaceae</taxon>
        <taxon>Alteromonas/Salinimonas group</taxon>
        <taxon>Alteromonas</taxon>
    </lineage>
</organism>
<comment type="caution">
    <text evidence="1">The sequence shown here is derived from an EMBL/GenBank/DDBJ whole genome shotgun (WGS) entry which is preliminary data.</text>
</comment>
<dbReference type="PANTHER" id="PTHR34472:SF1">
    <property type="entry name" value="SULFUR CARRIER PROTEIN THIS"/>
    <property type="match status" value="1"/>
</dbReference>
<dbReference type="AlphaFoldDB" id="A0A6N9TIK0"/>